<evidence type="ECO:0000313" key="2">
    <source>
        <dbReference type="EMBL" id="MBU3854238.1"/>
    </source>
</evidence>
<comment type="caution">
    <text evidence="2">The sequence shown here is derived from an EMBL/GenBank/DDBJ whole genome shotgun (WGS) entry which is preliminary data.</text>
</comment>
<organism evidence="2 3">
    <name type="scientific">Candidatus Paraprevotella stercoravium</name>
    <dbReference type="NCBI Taxonomy" id="2838725"/>
    <lineage>
        <taxon>Bacteria</taxon>
        <taxon>Pseudomonadati</taxon>
        <taxon>Bacteroidota</taxon>
        <taxon>Bacteroidia</taxon>
        <taxon>Bacteroidales</taxon>
        <taxon>Prevotellaceae</taxon>
        <taxon>Paraprevotella</taxon>
    </lineage>
</organism>
<sequence length="415" mass="48384">MNPIHLYIMSMSGSGTVSGVDRYVDELAQGMSMKPDMRVVLLKFRRDKKHIFIRQEEKNGYVRITVPLPVNLSEIISQPYWMGKYCKHVFELLKEEFQNKERCVLHLNTLNLIDFALYVKSRIPCKIVSHLHCIPWKGLYNTDKNRFNRLFQSYYYRKLYSPSRLYVFRDYEERSYKESDAIVCVTSCARDFLRNLFPVLPPVFVVRNGIRDLGGEKKYTLSSEKEIKCIYAGNMNASKGLHFILRALQLVYEKGRRPRLYIAGACSEDIQVRLKMSYPNIRLDFLGELSLEQLCTFYRKCDLGIIASLQEQCSYVAIEMMMSGLPVVTTDVDGLSEMFVDRYNSLKTKVNFSRVSGLEVDVFQMCRQIVRLIDDPKLRHKMGLHARARFSNCFSSDAMIEDTYCIYCGLFKTNM</sequence>
<name>A0A9E2P1Y1_9BACT</name>
<dbReference type="AlphaFoldDB" id="A0A9E2P1Y1"/>
<dbReference type="PANTHER" id="PTHR12526:SF630">
    <property type="entry name" value="GLYCOSYLTRANSFERASE"/>
    <property type="match status" value="1"/>
</dbReference>
<reference evidence="2" key="2">
    <citation type="submission" date="2021-04" db="EMBL/GenBank/DDBJ databases">
        <authorList>
            <person name="Gilroy R."/>
        </authorList>
    </citation>
    <scope>NUCLEOTIDE SEQUENCE</scope>
    <source>
        <strain evidence="2">G3-2149</strain>
    </source>
</reference>
<gene>
    <name evidence="2" type="ORF">H9789_10585</name>
</gene>
<evidence type="ECO:0000259" key="1">
    <source>
        <dbReference type="Pfam" id="PF13439"/>
    </source>
</evidence>
<dbReference type="CDD" id="cd03801">
    <property type="entry name" value="GT4_PimA-like"/>
    <property type="match status" value="1"/>
</dbReference>
<dbReference type="EC" id="2.4.-.-" evidence="2"/>
<reference evidence="2" key="1">
    <citation type="journal article" date="2021" name="PeerJ">
        <title>Extensive microbial diversity within the chicken gut microbiome revealed by metagenomics and culture.</title>
        <authorList>
            <person name="Gilroy R."/>
            <person name="Ravi A."/>
            <person name="Getino M."/>
            <person name="Pursley I."/>
            <person name="Horton D.L."/>
            <person name="Alikhan N.F."/>
            <person name="Baker D."/>
            <person name="Gharbi K."/>
            <person name="Hall N."/>
            <person name="Watson M."/>
            <person name="Adriaenssens E.M."/>
            <person name="Foster-Nyarko E."/>
            <person name="Jarju S."/>
            <person name="Secka A."/>
            <person name="Antonio M."/>
            <person name="Oren A."/>
            <person name="Chaudhuri R.R."/>
            <person name="La Ragione R."/>
            <person name="Hildebrand F."/>
            <person name="Pallen M.J."/>
        </authorList>
    </citation>
    <scope>NUCLEOTIDE SEQUENCE</scope>
    <source>
        <strain evidence="2">G3-2149</strain>
    </source>
</reference>
<dbReference type="InterPro" id="IPR028098">
    <property type="entry name" value="Glyco_trans_4-like_N"/>
</dbReference>
<dbReference type="Proteomes" id="UP000823865">
    <property type="component" value="Unassembled WGS sequence"/>
</dbReference>
<proteinExistence type="predicted"/>
<dbReference type="Gene3D" id="3.40.50.2000">
    <property type="entry name" value="Glycogen Phosphorylase B"/>
    <property type="match status" value="2"/>
</dbReference>
<evidence type="ECO:0000313" key="3">
    <source>
        <dbReference type="Proteomes" id="UP000823865"/>
    </source>
</evidence>
<keyword evidence="2" id="KW-0328">Glycosyltransferase</keyword>
<accession>A0A9E2P1Y1</accession>
<dbReference type="Pfam" id="PF13692">
    <property type="entry name" value="Glyco_trans_1_4"/>
    <property type="match status" value="1"/>
</dbReference>
<dbReference type="Pfam" id="PF13439">
    <property type="entry name" value="Glyco_transf_4"/>
    <property type="match status" value="1"/>
</dbReference>
<dbReference type="EMBL" id="JAHLFU010000218">
    <property type="protein sequence ID" value="MBU3854238.1"/>
    <property type="molecule type" value="Genomic_DNA"/>
</dbReference>
<dbReference type="PANTHER" id="PTHR12526">
    <property type="entry name" value="GLYCOSYLTRANSFERASE"/>
    <property type="match status" value="1"/>
</dbReference>
<protein>
    <submittedName>
        <fullName evidence="2">Glycosyltransferase</fullName>
        <ecNumber evidence="2">2.4.-.-</ecNumber>
    </submittedName>
</protein>
<dbReference type="SUPFAM" id="SSF53756">
    <property type="entry name" value="UDP-Glycosyltransferase/glycogen phosphorylase"/>
    <property type="match status" value="1"/>
</dbReference>
<dbReference type="GO" id="GO:0016757">
    <property type="term" value="F:glycosyltransferase activity"/>
    <property type="evidence" value="ECO:0007669"/>
    <property type="project" value="UniProtKB-KW"/>
</dbReference>
<feature type="domain" description="Glycosyltransferase subfamily 4-like N-terminal" evidence="1">
    <location>
        <begin position="17"/>
        <end position="210"/>
    </location>
</feature>
<keyword evidence="2" id="KW-0808">Transferase</keyword>